<keyword evidence="4" id="KW-0560">Oxidoreductase</keyword>
<keyword evidence="2" id="KW-0004">4Fe-4S</keyword>
<dbReference type="GO" id="GO:0046872">
    <property type="term" value="F:metal ion binding"/>
    <property type="evidence" value="ECO:0007669"/>
    <property type="project" value="UniProtKB-KW"/>
</dbReference>
<name>A0A150IY13_9EURY</name>
<dbReference type="Proteomes" id="UP000092403">
    <property type="component" value="Unassembled WGS sequence"/>
</dbReference>
<keyword evidence="6" id="KW-0411">Iron-sulfur</keyword>
<sequence length="182" mass="20285">MKIVLNNTNKELVNKVIEYGGKRVYECFQCGMCASGCPVASDTDHKIKRTMHQVLLGLDEQILDKKAIWLCTTCFMCLERCPQNAGPTEVVFALRRISAEKGIIPEAQIEVANNIYHLGHAVTVQKGIKLREKVDAPPLTTAGANKKYIHEIQKIVDSTHAGLLLKIRKDWKPKGDDVIACD</sequence>
<gene>
    <name evidence="8" type="ORF">APG10_00874</name>
    <name evidence="9" type="ORF">APG11_01207</name>
    <name evidence="10" type="ORF">APG12_01187</name>
</gene>
<evidence type="ECO:0000259" key="7">
    <source>
        <dbReference type="Pfam" id="PF13183"/>
    </source>
</evidence>
<evidence type="ECO:0000313" key="11">
    <source>
        <dbReference type="Proteomes" id="UP000091929"/>
    </source>
</evidence>
<accession>A0A150IKA8</accession>
<evidence type="ECO:0000313" key="9">
    <source>
        <dbReference type="EMBL" id="KYC47368.1"/>
    </source>
</evidence>
<dbReference type="AlphaFoldDB" id="A0A150IY13"/>
<evidence type="ECO:0000256" key="4">
    <source>
        <dbReference type="ARBA" id="ARBA00023002"/>
    </source>
</evidence>
<dbReference type="InterPro" id="IPR017896">
    <property type="entry name" value="4Fe4S_Fe-S-bd"/>
</dbReference>
<accession>A0A150IY13</accession>
<dbReference type="GO" id="GO:0051539">
    <property type="term" value="F:4 iron, 4 sulfur cluster binding"/>
    <property type="evidence" value="ECO:0007669"/>
    <property type="project" value="UniProtKB-KW"/>
</dbReference>
<comment type="caution">
    <text evidence="10">The sequence shown here is derived from an EMBL/GenBank/DDBJ whole genome shotgun (WGS) entry which is preliminary data.</text>
</comment>
<evidence type="ECO:0000313" key="13">
    <source>
        <dbReference type="Proteomes" id="UP000092403"/>
    </source>
</evidence>
<dbReference type="SUPFAM" id="SSF46548">
    <property type="entry name" value="alpha-helical ferredoxin"/>
    <property type="match status" value="1"/>
</dbReference>
<dbReference type="Proteomes" id="UP000091929">
    <property type="component" value="Unassembled WGS sequence"/>
</dbReference>
<evidence type="ECO:0000256" key="1">
    <source>
        <dbReference type="ARBA" id="ARBA00007097"/>
    </source>
</evidence>
<dbReference type="EMBL" id="LNJC01000024">
    <property type="protein sequence ID" value="KYC49861.1"/>
    <property type="molecule type" value="Genomic_DNA"/>
</dbReference>
<organism evidence="10 13">
    <name type="scientific">Candidatus Methanofastidiosum methylothiophilum</name>
    <dbReference type="NCBI Taxonomy" id="1705564"/>
    <lineage>
        <taxon>Archaea</taxon>
        <taxon>Methanobacteriati</taxon>
        <taxon>Methanobacteriota</taxon>
        <taxon>Stenosarchaea group</taxon>
        <taxon>Candidatus Methanofastidiosia</taxon>
        <taxon>Candidatus Methanofastidiosales</taxon>
        <taxon>Candidatus Methanofastidiosaceae</taxon>
        <taxon>Candidatus Methanofastidiosum</taxon>
    </lineage>
</organism>
<dbReference type="PROSITE" id="PS00198">
    <property type="entry name" value="4FE4S_FER_1"/>
    <property type="match status" value="1"/>
</dbReference>
<reference evidence="11 12" key="1">
    <citation type="journal article" date="2016" name="ISME J.">
        <title>Chasing the elusive Euryarchaeota class WSA2: genomes reveal a uniquely fastidious methyl-reducing methanogen.</title>
        <authorList>
            <person name="Nobu M.K."/>
            <person name="Narihiro T."/>
            <person name="Kuroda K."/>
            <person name="Mei R."/>
            <person name="Liu W.T."/>
        </authorList>
    </citation>
    <scope>NUCLEOTIDE SEQUENCE [LARGE SCALE GENOMIC DNA]</scope>
    <source>
        <strain evidence="8">B03fssc0709_Meth_Bin005</strain>
        <strain evidence="9">B15fssc0709_Meth_Bin003</strain>
        <strain evidence="10">BMIXfssc0709_Meth_Bin006</strain>
    </source>
</reference>
<protein>
    <submittedName>
        <fullName evidence="10">Hydrogenase MvhADGHdrABC CoB-CoM heterodisulfide reductase subunit C</fullName>
    </submittedName>
</protein>
<dbReference type="Gene3D" id="1.10.1060.10">
    <property type="entry name" value="Alpha-helical ferredoxin"/>
    <property type="match status" value="1"/>
</dbReference>
<keyword evidence="3" id="KW-0479">Metal-binding</keyword>
<dbReference type="EMBL" id="LNGF01000025">
    <property type="protein sequence ID" value="KYC47368.1"/>
    <property type="molecule type" value="Genomic_DNA"/>
</dbReference>
<dbReference type="InterPro" id="IPR017900">
    <property type="entry name" value="4Fe4S_Fe_S_CS"/>
</dbReference>
<dbReference type="Proteomes" id="UP000092401">
    <property type="component" value="Unassembled WGS sequence"/>
</dbReference>
<evidence type="ECO:0000313" key="8">
    <source>
        <dbReference type="EMBL" id="KYC45429.1"/>
    </source>
</evidence>
<feature type="domain" description="4Fe-4S ferredoxin-type" evidence="7">
    <location>
        <begin position="24"/>
        <end position="84"/>
    </location>
</feature>
<dbReference type="PANTHER" id="PTHR43255:SF1">
    <property type="entry name" value="IRON-SULFUR-BINDING OXIDOREDUCTASE FADF-RELATED"/>
    <property type="match status" value="1"/>
</dbReference>
<evidence type="ECO:0000256" key="2">
    <source>
        <dbReference type="ARBA" id="ARBA00022485"/>
    </source>
</evidence>
<dbReference type="InterPro" id="IPR051460">
    <property type="entry name" value="HdrC_iron-sulfur_subunit"/>
</dbReference>
<proteinExistence type="inferred from homology"/>
<accession>A0A150IR73</accession>
<evidence type="ECO:0000256" key="5">
    <source>
        <dbReference type="ARBA" id="ARBA00023004"/>
    </source>
</evidence>
<dbReference type="InterPro" id="IPR009051">
    <property type="entry name" value="Helical_ferredxn"/>
</dbReference>
<comment type="similarity">
    <text evidence="1">Belongs to the HdrC family.</text>
</comment>
<evidence type="ECO:0000256" key="3">
    <source>
        <dbReference type="ARBA" id="ARBA00022723"/>
    </source>
</evidence>
<dbReference type="GO" id="GO:0016491">
    <property type="term" value="F:oxidoreductase activity"/>
    <property type="evidence" value="ECO:0007669"/>
    <property type="project" value="UniProtKB-KW"/>
</dbReference>
<evidence type="ECO:0000313" key="10">
    <source>
        <dbReference type="EMBL" id="KYC49861.1"/>
    </source>
</evidence>
<dbReference type="GO" id="GO:0005886">
    <property type="term" value="C:plasma membrane"/>
    <property type="evidence" value="ECO:0007669"/>
    <property type="project" value="TreeGrafter"/>
</dbReference>
<keyword evidence="5" id="KW-0408">Iron</keyword>
<dbReference type="Pfam" id="PF13183">
    <property type="entry name" value="Fer4_8"/>
    <property type="match status" value="1"/>
</dbReference>
<dbReference type="PANTHER" id="PTHR43255">
    <property type="entry name" value="IRON-SULFUR-BINDING OXIDOREDUCTASE FADF-RELATED-RELATED"/>
    <property type="match status" value="1"/>
</dbReference>
<dbReference type="EMBL" id="LNGE01000019">
    <property type="protein sequence ID" value="KYC45429.1"/>
    <property type="molecule type" value="Genomic_DNA"/>
</dbReference>
<evidence type="ECO:0000256" key="6">
    <source>
        <dbReference type="ARBA" id="ARBA00023014"/>
    </source>
</evidence>
<evidence type="ECO:0000313" key="12">
    <source>
        <dbReference type="Proteomes" id="UP000092401"/>
    </source>
</evidence>